<dbReference type="eggNOG" id="COG3667">
    <property type="taxonomic scope" value="Bacteria"/>
</dbReference>
<feature type="chain" id="PRO_5004056273" evidence="2">
    <location>
        <begin position="32"/>
        <end position="377"/>
    </location>
</feature>
<keyword evidence="4" id="KW-1185">Reference proteome</keyword>
<dbReference type="AlphaFoldDB" id="M4NL15"/>
<gene>
    <name evidence="3" type="ORF">R2APBS1_1289</name>
</gene>
<dbReference type="InterPro" id="IPR007939">
    <property type="entry name" value="Cu-R_B_prcur"/>
</dbReference>
<evidence type="ECO:0000313" key="4">
    <source>
        <dbReference type="Proteomes" id="UP000011859"/>
    </source>
</evidence>
<evidence type="ECO:0000256" key="1">
    <source>
        <dbReference type="SAM" id="MobiDB-lite"/>
    </source>
</evidence>
<dbReference type="EMBL" id="CP003470">
    <property type="protein sequence ID" value="AGG88441.1"/>
    <property type="molecule type" value="Genomic_DNA"/>
</dbReference>
<keyword evidence="2" id="KW-0732">Signal</keyword>
<dbReference type="KEGG" id="rhd:R2APBS1_1289"/>
<dbReference type="Proteomes" id="UP000011859">
    <property type="component" value="Chromosome"/>
</dbReference>
<dbReference type="RefSeq" id="WP_015447280.1">
    <property type="nucleotide sequence ID" value="NC_020541.1"/>
</dbReference>
<accession>M4NL15</accession>
<dbReference type="GO" id="GO:0005507">
    <property type="term" value="F:copper ion binding"/>
    <property type="evidence" value="ECO:0007669"/>
    <property type="project" value="InterPro"/>
</dbReference>
<protein>
    <submittedName>
        <fullName evidence="3">Uncharacterized protein involved in copper resistance</fullName>
    </submittedName>
</protein>
<dbReference type="STRING" id="666685.R2APBS1_1289"/>
<dbReference type="GO" id="GO:0006878">
    <property type="term" value="P:intracellular copper ion homeostasis"/>
    <property type="evidence" value="ECO:0007669"/>
    <property type="project" value="InterPro"/>
</dbReference>
<name>M4NL15_9GAMM</name>
<sequence precursor="true">MKTPRRDTSIVPLRSALLAALLLALPLPAAAQSAPASAGSTAPVDMGAMPSMDHAGMHGMAMPASAGSSAPPAAKTLVKKARKPHVPATPAAAPAGAHPMHGMDHGAMPPMDHGSMQGMDHGAAYDTGAMPDRAMEPMPGGRAPADARSGDYSDGIAASPAHALHMHGSAPAGMLLVDQLEAFHGRDGNGQSWEGAGWYGSDADKLWLRSEGERTGGRLDDGEVEALWDHAVAAFWSTQLGVRHDFGAGPRRSWAAFGVQGLAPYWFEIQATAYAGPAGRSAARLRADYELLFTQRLILQPELEVNLHGKSDPARGIGSGISDAKLGLRLRYEIRREFAPYIGVVWTRRFGATADFARADHQAVFDRQWVAGLRIWF</sequence>
<feature type="region of interest" description="Disordered" evidence="1">
    <location>
        <begin position="125"/>
        <end position="150"/>
    </location>
</feature>
<dbReference type="OrthoDB" id="9778934at2"/>
<feature type="signal peptide" evidence="2">
    <location>
        <begin position="1"/>
        <end position="31"/>
    </location>
</feature>
<organism evidence="3 4">
    <name type="scientific">Rhodanobacter denitrificans</name>
    <dbReference type="NCBI Taxonomy" id="666685"/>
    <lineage>
        <taxon>Bacteria</taxon>
        <taxon>Pseudomonadati</taxon>
        <taxon>Pseudomonadota</taxon>
        <taxon>Gammaproteobacteria</taxon>
        <taxon>Lysobacterales</taxon>
        <taxon>Rhodanobacteraceae</taxon>
        <taxon>Rhodanobacter</taxon>
    </lineage>
</organism>
<dbReference type="Pfam" id="PF05275">
    <property type="entry name" value="CopB"/>
    <property type="match status" value="1"/>
</dbReference>
<dbReference type="GO" id="GO:0009279">
    <property type="term" value="C:cell outer membrane"/>
    <property type="evidence" value="ECO:0007669"/>
    <property type="project" value="InterPro"/>
</dbReference>
<proteinExistence type="predicted"/>
<evidence type="ECO:0000313" key="3">
    <source>
        <dbReference type="EMBL" id="AGG88441.1"/>
    </source>
</evidence>
<evidence type="ECO:0000256" key="2">
    <source>
        <dbReference type="SAM" id="SignalP"/>
    </source>
</evidence>
<reference evidence="3 4" key="1">
    <citation type="submission" date="2012-04" db="EMBL/GenBank/DDBJ databases">
        <title>Complete genome of Rhodanobacter sp. 2APBS1.</title>
        <authorList>
            <consortium name="US DOE Joint Genome Institute"/>
            <person name="Huntemann M."/>
            <person name="Wei C.-L."/>
            <person name="Han J."/>
            <person name="Detter J.C."/>
            <person name="Han C."/>
            <person name="Tapia R."/>
            <person name="Munk A.C.C."/>
            <person name="Chen A."/>
            <person name="Krypides N."/>
            <person name="Mavromatis K."/>
            <person name="Markowitz V."/>
            <person name="Szeto E."/>
            <person name="Ivanova N."/>
            <person name="Mikhailova N."/>
            <person name="Ovchinnikova G."/>
            <person name="Pagani I."/>
            <person name="Pati A."/>
            <person name="Goodwin L."/>
            <person name="Peters L."/>
            <person name="Pitluck S."/>
            <person name="Woyke T."/>
            <person name="Prakash O."/>
            <person name="Elkins J."/>
            <person name="Brown S."/>
            <person name="Palumbo A."/>
            <person name="Hemme C."/>
            <person name="Zhou J."/>
            <person name="Watson D."/>
            <person name="Jardine P."/>
            <person name="Kostka J."/>
            <person name="Green S."/>
        </authorList>
    </citation>
    <scope>NUCLEOTIDE SEQUENCE [LARGE SCALE GENOMIC DNA]</scope>
    <source>
        <strain evidence="3 4">2APBS1</strain>
    </source>
</reference>
<dbReference type="HOGENOM" id="CLU_042913_0_2_6"/>